<gene>
    <name evidence="3 4" type="primary">LOC117567222</name>
</gene>
<dbReference type="AlphaFoldDB" id="A0A9C6SQZ9"/>
<feature type="transmembrane region" description="Helical" evidence="1">
    <location>
        <begin position="12"/>
        <end position="36"/>
    </location>
</feature>
<keyword evidence="2" id="KW-1185">Reference proteome</keyword>
<evidence type="ECO:0000256" key="1">
    <source>
        <dbReference type="SAM" id="Phobius"/>
    </source>
</evidence>
<feature type="transmembrane region" description="Helical" evidence="1">
    <location>
        <begin position="113"/>
        <end position="132"/>
    </location>
</feature>
<dbReference type="RefSeq" id="XP_051860405.1">
    <property type="nucleotide sequence ID" value="XM_052004445.1"/>
</dbReference>
<keyword evidence="1" id="KW-0812">Transmembrane</keyword>
<dbReference type="GeneID" id="117567222"/>
<evidence type="ECO:0000313" key="2">
    <source>
        <dbReference type="Proteomes" id="UP000515160"/>
    </source>
</evidence>
<sequence length="133" mass="15232">MVLLKKGFVCLNLKVACLFIAIADVIFCTIASLIFHGALSEITWSVFTVLQLLVSVLLVFALGYESYNFCIPYLINTFARLCWTTVLLLVQFYDLLSYETLAMATFILVFDTYFWFHVYSVYLIFGGEALCWV</sequence>
<dbReference type="OrthoDB" id="10392538at2759"/>
<dbReference type="RefSeq" id="XP_051860404.1">
    <property type="nucleotide sequence ID" value="XM_052004444.1"/>
</dbReference>
<dbReference type="Proteomes" id="UP000515160">
    <property type="component" value="Chromosome 3"/>
</dbReference>
<organism evidence="2 4">
    <name type="scientific">Drosophila albomicans</name>
    <name type="common">Fruit fly</name>
    <dbReference type="NCBI Taxonomy" id="7291"/>
    <lineage>
        <taxon>Eukaryota</taxon>
        <taxon>Metazoa</taxon>
        <taxon>Ecdysozoa</taxon>
        <taxon>Arthropoda</taxon>
        <taxon>Hexapoda</taxon>
        <taxon>Insecta</taxon>
        <taxon>Pterygota</taxon>
        <taxon>Neoptera</taxon>
        <taxon>Endopterygota</taxon>
        <taxon>Diptera</taxon>
        <taxon>Brachycera</taxon>
        <taxon>Muscomorpha</taxon>
        <taxon>Ephydroidea</taxon>
        <taxon>Drosophilidae</taxon>
        <taxon>Drosophila</taxon>
    </lineage>
</organism>
<feature type="transmembrane region" description="Helical" evidence="1">
    <location>
        <begin position="42"/>
        <end position="64"/>
    </location>
</feature>
<proteinExistence type="predicted"/>
<keyword evidence="1" id="KW-0472">Membrane</keyword>
<reference evidence="3 4" key="1">
    <citation type="submission" date="2025-04" db="UniProtKB">
        <authorList>
            <consortium name="RefSeq"/>
        </authorList>
    </citation>
    <scope>IDENTIFICATION</scope>
    <source>
        <strain evidence="3 4">15112-1751.03</strain>
        <tissue evidence="3 4">Whole Adult</tissue>
    </source>
</reference>
<evidence type="ECO:0000313" key="3">
    <source>
        <dbReference type="RefSeq" id="XP_051860404.1"/>
    </source>
</evidence>
<keyword evidence="1" id="KW-1133">Transmembrane helix</keyword>
<protein>
    <submittedName>
        <fullName evidence="3 4">Uncharacterized protein LOC117567222 isoform X1</fullName>
    </submittedName>
</protein>
<name>A0A9C6SQZ9_DROAB</name>
<feature type="transmembrane region" description="Helical" evidence="1">
    <location>
        <begin position="71"/>
        <end position="93"/>
    </location>
</feature>
<evidence type="ECO:0000313" key="4">
    <source>
        <dbReference type="RefSeq" id="XP_051860405.1"/>
    </source>
</evidence>
<accession>A0A9C6SQZ9</accession>